<sequence length="184" mass="20332">MFIIGPAIVVAAAIALDNRLRGPYFAIVDVVFGDFGSGYHWYDKEILLSFVRRVAYIIGVGLLLNAFHYRLIDVAAVFLVAGFLMIWPAFGHPLPVPARKSDWHVLAVWAAYVASVVLFGLFGARSWALIGAISGDEPWKFMRGSLLSWVLTLIGALLVTAFRARAQTSIWNRDKGGERPAGRR</sequence>
<evidence type="ECO:0000256" key="1">
    <source>
        <dbReference type="SAM" id="Phobius"/>
    </source>
</evidence>
<feature type="transmembrane region" description="Helical" evidence="1">
    <location>
        <begin position="46"/>
        <end position="64"/>
    </location>
</feature>
<reference evidence="2 3" key="1">
    <citation type="submission" date="2015-06" db="EMBL/GenBank/DDBJ databases">
        <title>Genome sequence of Mycobacterium kumamotonense strain Roo.</title>
        <authorList>
            <person name="Greninger A.L."/>
            <person name="Cunningham G."/>
            <person name="Miller S."/>
        </authorList>
    </citation>
    <scope>NUCLEOTIDE SEQUENCE [LARGE SCALE GENOMIC DNA]</scope>
    <source>
        <strain evidence="2 3">Roo</strain>
    </source>
</reference>
<name>A0A1B8S8P8_9MYCO</name>
<protein>
    <submittedName>
        <fullName evidence="2">Uncharacterized protein</fullName>
    </submittedName>
</protein>
<dbReference type="Proteomes" id="UP000092668">
    <property type="component" value="Unassembled WGS sequence"/>
</dbReference>
<keyword evidence="3" id="KW-1185">Reference proteome</keyword>
<keyword evidence="1" id="KW-0812">Transmembrane</keyword>
<feature type="transmembrane region" description="Helical" evidence="1">
    <location>
        <begin position="146"/>
        <end position="164"/>
    </location>
</feature>
<organism evidence="2 3">
    <name type="scientific">Mycolicibacter kumamotonensis</name>
    <dbReference type="NCBI Taxonomy" id="354243"/>
    <lineage>
        <taxon>Bacteria</taxon>
        <taxon>Bacillati</taxon>
        <taxon>Actinomycetota</taxon>
        <taxon>Actinomycetes</taxon>
        <taxon>Mycobacteriales</taxon>
        <taxon>Mycobacteriaceae</taxon>
        <taxon>Mycolicibacter</taxon>
    </lineage>
</organism>
<feature type="transmembrane region" description="Helical" evidence="1">
    <location>
        <begin position="71"/>
        <end position="90"/>
    </location>
</feature>
<keyword evidence="1" id="KW-1133">Transmembrane helix</keyword>
<feature type="transmembrane region" description="Helical" evidence="1">
    <location>
        <begin position="110"/>
        <end position="134"/>
    </location>
</feature>
<evidence type="ECO:0000313" key="2">
    <source>
        <dbReference type="EMBL" id="OBY29100.1"/>
    </source>
</evidence>
<evidence type="ECO:0000313" key="3">
    <source>
        <dbReference type="Proteomes" id="UP000092668"/>
    </source>
</evidence>
<proteinExistence type="predicted"/>
<gene>
    <name evidence="2" type="ORF">ACT18_24930</name>
</gene>
<dbReference type="AlphaFoldDB" id="A0A1B8S8P8"/>
<accession>A0A1B8S8P8</accession>
<dbReference type="EMBL" id="LFOE01000188">
    <property type="protein sequence ID" value="OBY29100.1"/>
    <property type="molecule type" value="Genomic_DNA"/>
</dbReference>
<comment type="caution">
    <text evidence="2">The sequence shown here is derived from an EMBL/GenBank/DDBJ whole genome shotgun (WGS) entry which is preliminary data.</text>
</comment>
<keyword evidence="1" id="KW-0472">Membrane</keyword>